<feature type="region of interest" description="Disordered" evidence="1">
    <location>
        <begin position="31"/>
        <end position="75"/>
    </location>
</feature>
<dbReference type="Proteomes" id="UP000176800">
    <property type="component" value="Unassembled WGS sequence"/>
</dbReference>
<comment type="caution">
    <text evidence="2">The sequence shown here is derived from an EMBL/GenBank/DDBJ whole genome shotgun (WGS) entry which is preliminary data.</text>
</comment>
<sequence length="326" mass="34922">MTSQFSNFLLKGLGLMIVFSLILSPAIGMAKENDNKGKDKNKIKASKVINKDIREGRDDRRDDDNDDNDDDAKIRNSNSSNCLKAFGHLIAPGWIKKNGVPETDPNCVLPFGISKKLFRQATTTKPIDTTAPVISGITARAGANFAIITWNTNERTTSKLFWSSTTPIDLNNSNVINSNFKSTFHFALITSLSASTTYHSVITAKDIAGNTATSSEFHFTTGGGTVVIVDTTAPIISATSTTVGTSTINVSWLTNEPATSKVYYSTTTPISTSTDNFVSNSSLVTNHSLGIGSLSTSTLYYLLIESRDASGNTATSSPFATTTLSN</sequence>
<organism evidence="2 3">
    <name type="scientific">Candidatus Zambryskibacteria bacterium RIFCSPLOWO2_01_FULL_45_21</name>
    <dbReference type="NCBI Taxonomy" id="1802761"/>
    <lineage>
        <taxon>Bacteria</taxon>
        <taxon>Candidatus Zambryskiibacteriota</taxon>
    </lineage>
</organism>
<dbReference type="AlphaFoldDB" id="A0A1G2U2Q9"/>
<proteinExistence type="predicted"/>
<reference evidence="2 3" key="1">
    <citation type="journal article" date="2016" name="Nat. Commun.">
        <title>Thousands of microbial genomes shed light on interconnected biogeochemical processes in an aquifer system.</title>
        <authorList>
            <person name="Anantharaman K."/>
            <person name="Brown C.T."/>
            <person name="Hug L.A."/>
            <person name="Sharon I."/>
            <person name="Castelle C.J."/>
            <person name="Probst A.J."/>
            <person name="Thomas B.C."/>
            <person name="Singh A."/>
            <person name="Wilkins M.J."/>
            <person name="Karaoz U."/>
            <person name="Brodie E.L."/>
            <person name="Williams K.H."/>
            <person name="Hubbard S.S."/>
            <person name="Banfield J.F."/>
        </authorList>
    </citation>
    <scope>NUCLEOTIDE SEQUENCE [LARGE SCALE GENOMIC DNA]</scope>
</reference>
<gene>
    <name evidence="2" type="ORF">A3B14_03920</name>
</gene>
<name>A0A1G2U2Q9_9BACT</name>
<protein>
    <recommendedName>
        <fullName evidence="4">Fibronectin type-III domain-containing protein</fullName>
    </recommendedName>
</protein>
<evidence type="ECO:0000256" key="1">
    <source>
        <dbReference type="SAM" id="MobiDB-lite"/>
    </source>
</evidence>
<evidence type="ECO:0000313" key="3">
    <source>
        <dbReference type="Proteomes" id="UP000176800"/>
    </source>
</evidence>
<dbReference type="EMBL" id="MHWE01000013">
    <property type="protein sequence ID" value="OHB03811.1"/>
    <property type="molecule type" value="Genomic_DNA"/>
</dbReference>
<evidence type="ECO:0008006" key="4">
    <source>
        <dbReference type="Google" id="ProtNLM"/>
    </source>
</evidence>
<evidence type="ECO:0000313" key="2">
    <source>
        <dbReference type="EMBL" id="OHB03811.1"/>
    </source>
</evidence>
<accession>A0A1G2U2Q9</accession>
<feature type="compositionally biased region" description="Basic and acidic residues" evidence="1">
    <location>
        <begin position="31"/>
        <end position="42"/>
    </location>
</feature>
<feature type="compositionally biased region" description="Basic and acidic residues" evidence="1">
    <location>
        <begin position="49"/>
        <end position="63"/>
    </location>
</feature>